<dbReference type="EMBL" id="CP003740">
    <property type="protein sequence ID" value="AGI67497.1"/>
    <property type="molecule type" value="Genomic_DNA"/>
</dbReference>
<name>M9R5M3_9RHOB</name>
<dbReference type="HOGENOM" id="CLU_2070696_0_0_5"/>
<evidence type="ECO:0000313" key="2">
    <source>
        <dbReference type="Proteomes" id="UP000005307"/>
    </source>
</evidence>
<proteinExistence type="predicted"/>
<evidence type="ECO:0000313" key="1">
    <source>
        <dbReference type="EMBL" id="AGI67497.1"/>
    </source>
</evidence>
<dbReference type="RefSeq" id="WP_015499525.1">
    <property type="nucleotide sequence ID" value="NC_020911.1"/>
</dbReference>
<dbReference type="AlphaFoldDB" id="M9R5M3"/>
<dbReference type="KEGG" id="oat:OAN307_c18410"/>
<dbReference type="eggNOG" id="ENOG502ZT8B">
    <property type="taxonomic scope" value="Bacteria"/>
</dbReference>
<accession>M9R5M3</accession>
<dbReference type="OrthoDB" id="8480066at2"/>
<dbReference type="STRING" id="391626.OAN307_c18410"/>
<dbReference type="Proteomes" id="UP000005307">
    <property type="component" value="Chromosome"/>
</dbReference>
<gene>
    <name evidence="1" type="ORF">OAN307_c18410</name>
</gene>
<reference evidence="1 2" key="1">
    <citation type="journal article" date="2013" name="PLoS ONE">
        <title>Poles Apart: Arctic and Antarctic Octadecabacter strains Share High Genome Plasticity and a New Type of Xanthorhodopsin.</title>
        <authorList>
            <person name="Vollmers J."/>
            <person name="Voget S."/>
            <person name="Dietrich S."/>
            <person name="Gollnow K."/>
            <person name="Smits M."/>
            <person name="Meyer K."/>
            <person name="Brinkhoff T."/>
            <person name="Simon M."/>
            <person name="Daniel R."/>
        </authorList>
    </citation>
    <scope>NUCLEOTIDE SEQUENCE [LARGE SCALE GENOMIC DNA]</scope>
    <source>
        <strain evidence="1 2">307</strain>
    </source>
</reference>
<organism evidence="1 2">
    <name type="scientific">Octadecabacter antarcticus 307</name>
    <dbReference type="NCBI Taxonomy" id="391626"/>
    <lineage>
        <taxon>Bacteria</taxon>
        <taxon>Pseudomonadati</taxon>
        <taxon>Pseudomonadota</taxon>
        <taxon>Alphaproteobacteria</taxon>
        <taxon>Rhodobacterales</taxon>
        <taxon>Roseobacteraceae</taxon>
        <taxon>Octadecabacter</taxon>
    </lineage>
</organism>
<keyword evidence="2" id="KW-1185">Reference proteome</keyword>
<protein>
    <submittedName>
        <fullName evidence="1">Uncharacterized protein</fullName>
    </submittedName>
</protein>
<sequence>MDNLVDLNGLDRADDAEVEAVKWLVAGLFGDFDPNVEIEGVYFGKLRYPHTVYLSATDRFLVAISRPSCRNVRNAAFVGNGLNCPPSLPAHCRHWPMVRDAAVRPVEGDIRREHKILS</sequence>